<organism evidence="1 4">
    <name type="scientific">Rhizobium etli</name>
    <dbReference type="NCBI Taxonomy" id="29449"/>
    <lineage>
        <taxon>Bacteria</taxon>
        <taxon>Pseudomonadati</taxon>
        <taxon>Pseudomonadota</taxon>
        <taxon>Alphaproteobacteria</taxon>
        <taxon>Hyphomicrobiales</taxon>
        <taxon>Rhizobiaceae</taxon>
        <taxon>Rhizobium/Agrobacterium group</taxon>
        <taxon>Rhizobium</taxon>
    </lineage>
</organism>
<evidence type="ECO:0008006" key="5">
    <source>
        <dbReference type="Google" id="ProtNLM"/>
    </source>
</evidence>
<dbReference type="Proteomes" id="UP000557344">
    <property type="component" value="Unassembled WGS sequence"/>
</dbReference>
<evidence type="ECO:0000313" key="3">
    <source>
        <dbReference type="Proteomes" id="UP000523431"/>
    </source>
</evidence>
<evidence type="ECO:0000313" key="1">
    <source>
        <dbReference type="EMBL" id="MBB4480006.1"/>
    </source>
</evidence>
<comment type="caution">
    <text evidence="1">The sequence shown here is derived from an EMBL/GenBank/DDBJ whole genome shotgun (WGS) entry which is preliminary data.</text>
</comment>
<gene>
    <name evidence="1" type="ORF">GGE46_002587</name>
    <name evidence="2" type="ORF">GGE57_002418</name>
</gene>
<evidence type="ECO:0000313" key="2">
    <source>
        <dbReference type="EMBL" id="MBB4535669.1"/>
    </source>
</evidence>
<name>A0A7W6V9B7_RHIET</name>
<protein>
    <recommendedName>
        <fullName evidence="5">Nucleotidyltransferase AbiEii toxin of type IV toxin-antitoxin system</fullName>
    </recommendedName>
</protein>
<dbReference type="EMBL" id="JACIID010000004">
    <property type="protein sequence ID" value="MBB4535669.1"/>
    <property type="molecule type" value="Genomic_DNA"/>
</dbReference>
<evidence type="ECO:0000313" key="4">
    <source>
        <dbReference type="Proteomes" id="UP000557344"/>
    </source>
</evidence>
<proteinExistence type="predicted"/>
<dbReference type="EMBL" id="JACIHU010000004">
    <property type="protein sequence ID" value="MBB4480006.1"/>
    <property type="molecule type" value="Genomic_DNA"/>
</dbReference>
<accession>A0A7W6V9B7</accession>
<sequence length="260" mass="29158">MATAFCSSPDFPFLYPSYLSLSGNQVAIMEFRRPEHRTIAAALRLMQADFFLASRCWFAGGTAIVMHLDEYRLSLDVDFLCADGEGYRVLRTAAVESGVRAFFGAPVTTLRDFRTDQYGLRTVLTLEGQPIRFEIVREARIALEGTFDSRLNVPTLSLPDTFAEKLLANADRCQDRSVAYRDAIDLGMLLTRYAEIPAIAVRKATEAYGQDIKRKIGWVLTRLEDETELKHAASVLQMDGDLAVQAITALRGEAQRLWSF</sequence>
<dbReference type="Pfam" id="PF08843">
    <property type="entry name" value="AbiEii"/>
    <property type="match status" value="1"/>
</dbReference>
<dbReference type="InterPro" id="IPR014942">
    <property type="entry name" value="AbiEii"/>
</dbReference>
<dbReference type="AlphaFoldDB" id="A0A7W6V9B7"/>
<dbReference type="Proteomes" id="UP000523431">
    <property type="component" value="Unassembled WGS sequence"/>
</dbReference>
<reference evidence="3 4" key="1">
    <citation type="submission" date="2020-08" db="EMBL/GenBank/DDBJ databases">
        <title>Genomic Encyclopedia of Type Strains, Phase IV (KMG-V): Genome sequencing to study the core and pangenomes of soil and plant-associated prokaryotes.</title>
        <authorList>
            <person name="Whitman W."/>
        </authorList>
    </citation>
    <scope>NUCLEOTIDE SEQUENCE [LARGE SCALE GENOMIC DNA]</scope>
    <source>
        <strain evidence="1 4">SEMIA 471</strain>
        <strain evidence="2 3">SEMIA 489</strain>
    </source>
</reference>